<evidence type="ECO:0000313" key="2">
    <source>
        <dbReference type="Proteomes" id="UP000297871"/>
    </source>
</evidence>
<accession>A0A4R9J2Y6</accession>
<comment type="caution">
    <text evidence="1">The sequence shown here is derived from an EMBL/GenBank/DDBJ whole genome shotgun (WGS) entry which is preliminary data.</text>
</comment>
<dbReference type="EMBL" id="RQFY01000007">
    <property type="protein sequence ID" value="TGL31353.1"/>
    <property type="molecule type" value="Genomic_DNA"/>
</dbReference>
<dbReference type="RefSeq" id="WP_135616109.1">
    <property type="nucleotide sequence ID" value="NZ_RQFY01000007.1"/>
</dbReference>
<dbReference type="Proteomes" id="UP000297871">
    <property type="component" value="Unassembled WGS sequence"/>
</dbReference>
<organism evidence="1 2">
    <name type="scientific">Leptospira koniambonensis</name>
    <dbReference type="NCBI Taxonomy" id="2484950"/>
    <lineage>
        <taxon>Bacteria</taxon>
        <taxon>Pseudomonadati</taxon>
        <taxon>Spirochaetota</taxon>
        <taxon>Spirochaetia</taxon>
        <taxon>Leptospirales</taxon>
        <taxon>Leptospiraceae</taxon>
        <taxon>Leptospira</taxon>
    </lineage>
</organism>
<gene>
    <name evidence="1" type="ORF">EHQ52_15560</name>
</gene>
<dbReference type="AlphaFoldDB" id="A0A4R9J2Y6"/>
<keyword evidence="2" id="KW-1185">Reference proteome</keyword>
<sequence>MSFEELSEIRMGSPSMTCGKVGLIGTNHRYTFERSSYQNKCLILHDKQIIVLVKWATFENEPGFEPIIVNDSLNLITKLDRIAGLCNDIVVSQSGFRIEYSFDLKIFYKNVAL</sequence>
<protein>
    <submittedName>
        <fullName evidence="1">Uncharacterized protein</fullName>
    </submittedName>
</protein>
<reference evidence="1" key="1">
    <citation type="journal article" date="2019" name="PLoS Negl. Trop. Dis.">
        <title>Revisiting the worldwide diversity of Leptospira species in the environment.</title>
        <authorList>
            <person name="Vincent A.T."/>
            <person name="Schiettekatte O."/>
            <person name="Bourhy P."/>
            <person name="Veyrier F.J."/>
            <person name="Picardeau M."/>
        </authorList>
    </citation>
    <scope>NUCLEOTIDE SEQUENCE [LARGE SCALE GENOMIC DNA]</scope>
    <source>
        <strain evidence="1">201800265</strain>
    </source>
</reference>
<evidence type="ECO:0000313" key="1">
    <source>
        <dbReference type="EMBL" id="TGL31353.1"/>
    </source>
</evidence>
<name>A0A4R9J2Y6_9LEPT</name>
<proteinExistence type="predicted"/>